<evidence type="ECO:0000256" key="4">
    <source>
        <dbReference type="RuleBase" id="RU361153"/>
    </source>
</evidence>
<dbReference type="GeneID" id="27719387"/>
<keyword evidence="8" id="KW-1185">Reference proteome</keyword>
<keyword evidence="5" id="KW-0732">Signal</keyword>
<evidence type="ECO:0000256" key="1">
    <source>
        <dbReference type="ARBA" id="ARBA00005641"/>
    </source>
</evidence>
<dbReference type="RefSeq" id="XP_016638697.1">
    <property type="nucleotide sequence ID" value="XM_016783848.1"/>
</dbReference>
<dbReference type="SUPFAM" id="SSF51445">
    <property type="entry name" value="(Trans)glycosidases"/>
    <property type="match status" value="1"/>
</dbReference>
<dbReference type="PANTHER" id="PTHR31263:SF0">
    <property type="entry name" value="CELLULASE FAMILY PROTEIN (AFU_ORTHOLOGUE AFUA_5G14560)"/>
    <property type="match status" value="1"/>
</dbReference>
<dbReference type="VEuPathDB" id="FungiDB:SAPIO_CDS10213"/>
<sequence length="431" mass="48515">MVMFIPSLLAAASFFFLLSSAFPNERRQEEVSTVSWPDGPFRVEGRWILNASGKNVTYAGVNWSGHGEAMVPEGLQHQSVEYIVSKIKSAGINAIRLTFAIEMIDDIYAKDGDTDLETSFVKALGEQNGKKILAQVLEKNPSFTAKTTRLEVFDAVAAECAKQQIYVHLDNHISKAKWCCGETDGNAWWGDREFPVNNWVRGLKYMAEHGKNWTALTSIALRNEPRNPSNNAAAASTYNWESWYKFVRQGTQGIFESNPNVLIFLSGLSYDTYIEPVFLGTALTPGNGRFSRDDFPGHADKLVLEIHNYERTIGSCQSLSGNLYKKGFQAMHAEDRGTVNVFPTMLTEFGFPQDGKAHRDVYAQCLSTYLPEQKAGFFYWVLNGCYYIRSGTQEYDEAWGLLTADWKEWRDPAYINGAFKTMVEGVKGYLE</sequence>
<feature type="signal peptide" evidence="5">
    <location>
        <begin position="1"/>
        <end position="21"/>
    </location>
</feature>
<gene>
    <name evidence="7" type="ORF">SAPIO_CDS10213</name>
</gene>
<dbReference type="InterPro" id="IPR017853">
    <property type="entry name" value="GH"/>
</dbReference>
<evidence type="ECO:0000256" key="5">
    <source>
        <dbReference type="SAM" id="SignalP"/>
    </source>
</evidence>
<protein>
    <recommendedName>
        <fullName evidence="6">Glycoside hydrolase family 5 domain-containing protein</fullName>
    </recommendedName>
</protein>
<dbReference type="Gene3D" id="3.20.20.80">
    <property type="entry name" value="Glycosidases"/>
    <property type="match status" value="1"/>
</dbReference>
<feature type="chain" id="PRO_5001774873" description="Glycoside hydrolase family 5 domain-containing protein" evidence="5">
    <location>
        <begin position="22"/>
        <end position="431"/>
    </location>
</feature>
<dbReference type="GO" id="GO:0000272">
    <property type="term" value="P:polysaccharide catabolic process"/>
    <property type="evidence" value="ECO:0007669"/>
    <property type="project" value="InterPro"/>
</dbReference>
<evidence type="ECO:0000259" key="6">
    <source>
        <dbReference type="Pfam" id="PF00150"/>
    </source>
</evidence>
<dbReference type="Proteomes" id="UP000028545">
    <property type="component" value="Unassembled WGS sequence"/>
</dbReference>
<dbReference type="PANTHER" id="PTHR31263">
    <property type="entry name" value="CELLULASE FAMILY PROTEIN (AFU_ORTHOLOGUE AFUA_5G14560)"/>
    <property type="match status" value="1"/>
</dbReference>
<dbReference type="HOGENOM" id="CLU_039562_0_0_1"/>
<comment type="similarity">
    <text evidence="1 4">Belongs to the glycosyl hydrolase 5 (cellulase A) family.</text>
</comment>
<dbReference type="OMA" id="TWSDWRS"/>
<dbReference type="EMBL" id="JOWA01000165">
    <property type="protein sequence ID" value="KEZ38898.1"/>
    <property type="molecule type" value="Genomic_DNA"/>
</dbReference>
<dbReference type="GO" id="GO:0004553">
    <property type="term" value="F:hydrolase activity, hydrolyzing O-glycosyl compounds"/>
    <property type="evidence" value="ECO:0007669"/>
    <property type="project" value="InterPro"/>
</dbReference>
<comment type="caution">
    <text evidence="7">The sequence shown here is derived from an EMBL/GenBank/DDBJ whole genome shotgun (WGS) entry which is preliminary data.</text>
</comment>
<dbReference type="AlphaFoldDB" id="A0A084FUY6"/>
<dbReference type="Pfam" id="PF00150">
    <property type="entry name" value="Cellulase"/>
    <property type="match status" value="1"/>
</dbReference>
<dbReference type="OrthoDB" id="442731at2759"/>
<name>A0A084FUY6_PSEDA</name>
<keyword evidence="2 4" id="KW-0378">Hydrolase</keyword>
<evidence type="ECO:0000313" key="8">
    <source>
        <dbReference type="Proteomes" id="UP000028545"/>
    </source>
</evidence>
<organism evidence="7 8">
    <name type="scientific">Pseudallescheria apiosperma</name>
    <name type="common">Scedosporium apiospermum</name>
    <dbReference type="NCBI Taxonomy" id="563466"/>
    <lineage>
        <taxon>Eukaryota</taxon>
        <taxon>Fungi</taxon>
        <taxon>Dikarya</taxon>
        <taxon>Ascomycota</taxon>
        <taxon>Pezizomycotina</taxon>
        <taxon>Sordariomycetes</taxon>
        <taxon>Hypocreomycetidae</taxon>
        <taxon>Microascales</taxon>
        <taxon>Microascaceae</taxon>
        <taxon>Scedosporium</taxon>
    </lineage>
</organism>
<reference evidence="7 8" key="1">
    <citation type="journal article" date="2014" name="Genome Announc.">
        <title>Draft genome sequence of the pathogenic fungus Scedosporium apiospermum.</title>
        <authorList>
            <person name="Vandeputte P."/>
            <person name="Ghamrawi S."/>
            <person name="Rechenmann M."/>
            <person name="Iltis A."/>
            <person name="Giraud S."/>
            <person name="Fleury M."/>
            <person name="Thornton C."/>
            <person name="Delhaes L."/>
            <person name="Meyer W."/>
            <person name="Papon N."/>
            <person name="Bouchara J.P."/>
        </authorList>
    </citation>
    <scope>NUCLEOTIDE SEQUENCE [LARGE SCALE GENOMIC DNA]</scope>
    <source>
        <strain evidence="7 8">IHEM 14462</strain>
    </source>
</reference>
<dbReference type="KEGG" id="sapo:SAPIO_CDS10213"/>
<keyword evidence="3 4" id="KW-0326">Glycosidase</keyword>
<evidence type="ECO:0000256" key="2">
    <source>
        <dbReference type="ARBA" id="ARBA00022801"/>
    </source>
</evidence>
<accession>A0A084FUY6</accession>
<evidence type="ECO:0000313" key="7">
    <source>
        <dbReference type="EMBL" id="KEZ38898.1"/>
    </source>
</evidence>
<evidence type="ECO:0000256" key="3">
    <source>
        <dbReference type="ARBA" id="ARBA00023295"/>
    </source>
</evidence>
<dbReference type="InterPro" id="IPR001547">
    <property type="entry name" value="Glyco_hydro_5"/>
</dbReference>
<feature type="domain" description="Glycoside hydrolase family 5" evidence="6">
    <location>
        <begin position="50"/>
        <end position="383"/>
    </location>
</feature>
<proteinExistence type="inferred from homology"/>